<evidence type="ECO:0000256" key="5">
    <source>
        <dbReference type="HAMAP-Rule" id="MF_01080"/>
    </source>
</evidence>
<dbReference type="HAMAP" id="MF_01080">
    <property type="entry name" value="TruB_bact"/>
    <property type="match status" value="1"/>
</dbReference>
<protein>
    <recommendedName>
        <fullName evidence="5">tRNA pseudouridine synthase B</fullName>
        <ecNumber evidence="5">5.4.99.25</ecNumber>
    </recommendedName>
    <alternativeName>
        <fullName evidence="5">tRNA pseudouridine(55) synthase</fullName>
        <shortName evidence="5">Psi55 synthase</shortName>
    </alternativeName>
    <alternativeName>
        <fullName evidence="5">tRNA pseudouridylate synthase</fullName>
    </alternativeName>
    <alternativeName>
        <fullName evidence="5">tRNA-uridine isomerase</fullName>
    </alternativeName>
</protein>
<dbReference type="GO" id="GO:0160148">
    <property type="term" value="F:tRNA pseudouridine(55) synthase activity"/>
    <property type="evidence" value="ECO:0007669"/>
    <property type="project" value="UniProtKB-EC"/>
</dbReference>
<sequence>MNGLLVLDKPSGITSHDVVAIVRRATGEKSIGHLGTLDPMATGVLPLLLGKYTRLAQFFGQADKHYTGRIRFGFATDSFDADGMPAGETLPLRLTLEKLRTLSQRFRGELDQVPPIFSAKKINGVAAHKLARAGAEVAVKPARITIHNFELTSLEGDTASFVMSVSAGGYVRSVAHELGQLANCGAHLSSLRRTRAGAFSLEHSITIDQLKTASVAELEGMLPHPRTLLPEMPSVTVDDQLAGRLRNGMQVNLPDFSQAPLVKVFTTPTDLLAITRRIAGTLMQPIVVLG</sequence>
<dbReference type="InterPro" id="IPR032819">
    <property type="entry name" value="TruB_C"/>
</dbReference>
<dbReference type="AlphaFoldDB" id="A0AAU7YVD3"/>
<dbReference type="KEGG" id="tgi:RBB81_12325"/>
<dbReference type="InterPro" id="IPR002501">
    <property type="entry name" value="PsdUridine_synth_N"/>
</dbReference>
<comment type="function">
    <text evidence="5">Responsible for synthesis of pseudouridine from uracil-55 in the psi GC loop of transfer RNAs.</text>
</comment>
<dbReference type="GO" id="GO:0003723">
    <property type="term" value="F:RNA binding"/>
    <property type="evidence" value="ECO:0007669"/>
    <property type="project" value="InterPro"/>
</dbReference>
<dbReference type="SUPFAM" id="SSF55120">
    <property type="entry name" value="Pseudouridine synthase"/>
    <property type="match status" value="1"/>
</dbReference>
<organism evidence="8">
    <name type="scientific">Tunturiibacter gelidiferens</name>
    <dbReference type="NCBI Taxonomy" id="3069689"/>
    <lineage>
        <taxon>Bacteria</taxon>
        <taxon>Pseudomonadati</taxon>
        <taxon>Acidobacteriota</taxon>
        <taxon>Terriglobia</taxon>
        <taxon>Terriglobales</taxon>
        <taxon>Acidobacteriaceae</taxon>
        <taxon>Tunturiibacter</taxon>
    </lineage>
</organism>
<dbReference type="Gene3D" id="3.30.2350.10">
    <property type="entry name" value="Pseudouridine synthase"/>
    <property type="match status" value="1"/>
</dbReference>
<reference evidence="8" key="2">
    <citation type="journal article" date="2024" name="Environ. Microbiol.">
        <title>Genome analysis and description of Tunturibacter gen. nov. expands the diversity of Terriglobia in tundra soils.</title>
        <authorList>
            <person name="Messyasz A."/>
            <person name="Mannisto M.K."/>
            <person name="Kerkhof L.J."/>
            <person name="Haggblom M.M."/>
        </authorList>
    </citation>
    <scope>NUCLEOTIDE SEQUENCE</scope>
    <source>
        <strain evidence="8">M8UP39</strain>
    </source>
</reference>
<keyword evidence="4 5" id="KW-0413">Isomerase</keyword>
<evidence type="ECO:0000256" key="4">
    <source>
        <dbReference type="ARBA" id="ARBA00023235"/>
    </source>
</evidence>
<feature type="domain" description="tRNA pseudouridylate synthase B C-terminal" evidence="7">
    <location>
        <begin position="172"/>
        <end position="215"/>
    </location>
</feature>
<feature type="domain" description="Pseudouridine synthase II N-terminal" evidence="6">
    <location>
        <begin position="23"/>
        <end position="171"/>
    </location>
</feature>
<evidence type="ECO:0000259" key="7">
    <source>
        <dbReference type="Pfam" id="PF16198"/>
    </source>
</evidence>
<dbReference type="CDD" id="cd02573">
    <property type="entry name" value="PseudoU_synth_EcTruB"/>
    <property type="match status" value="1"/>
</dbReference>
<dbReference type="GO" id="GO:0031119">
    <property type="term" value="P:tRNA pseudouridine synthesis"/>
    <property type="evidence" value="ECO:0007669"/>
    <property type="project" value="UniProtKB-UniRule"/>
</dbReference>
<reference evidence="8" key="1">
    <citation type="submission" date="2023-08" db="EMBL/GenBank/DDBJ databases">
        <authorList>
            <person name="Messyasz A."/>
            <person name="Mannisto M.K."/>
            <person name="Kerkhof L.J."/>
            <person name="Haggblom M."/>
        </authorList>
    </citation>
    <scope>NUCLEOTIDE SEQUENCE</scope>
    <source>
        <strain evidence="8">M8UP39</strain>
    </source>
</reference>
<dbReference type="PANTHER" id="PTHR13767">
    <property type="entry name" value="TRNA-PSEUDOURIDINE SYNTHASE"/>
    <property type="match status" value="1"/>
</dbReference>
<dbReference type="RefSeq" id="WP_353070834.1">
    <property type="nucleotide sequence ID" value="NZ_CP132938.1"/>
</dbReference>
<dbReference type="InterPro" id="IPR020103">
    <property type="entry name" value="PsdUridine_synth_cat_dom_sf"/>
</dbReference>
<dbReference type="EMBL" id="CP132938">
    <property type="protein sequence ID" value="XCB20395.1"/>
    <property type="molecule type" value="Genomic_DNA"/>
</dbReference>
<dbReference type="GO" id="GO:1990481">
    <property type="term" value="P:mRNA pseudouridine synthesis"/>
    <property type="evidence" value="ECO:0007669"/>
    <property type="project" value="TreeGrafter"/>
</dbReference>
<dbReference type="InterPro" id="IPR014780">
    <property type="entry name" value="tRNA_psdUridine_synth_TruB"/>
</dbReference>
<dbReference type="Pfam" id="PF01509">
    <property type="entry name" value="TruB_N"/>
    <property type="match status" value="1"/>
</dbReference>
<comment type="catalytic activity">
    <reaction evidence="1 5">
        <text>uridine(55) in tRNA = pseudouridine(55) in tRNA</text>
        <dbReference type="Rhea" id="RHEA:42532"/>
        <dbReference type="Rhea" id="RHEA-COMP:10101"/>
        <dbReference type="Rhea" id="RHEA-COMP:10102"/>
        <dbReference type="ChEBI" id="CHEBI:65314"/>
        <dbReference type="ChEBI" id="CHEBI:65315"/>
        <dbReference type="EC" id="5.4.99.25"/>
    </reaction>
</comment>
<dbReference type="EC" id="5.4.99.25" evidence="5"/>
<evidence type="ECO:0000256" key="3">
    <source>
        <dbReference type="ARBA" id="ARBA00022694"/>
    </source>
</evidence>
<dbReference type="PANTHER" id="PTHR13767:SF2">
    <property type="entry name" value="PSEUDOURIDYLATE SYNTHASE TRUB1"/>
    <property type="match status" value="1"/>
</dbReference>
<gene>
    <name evidence="5 8" type="primary">truB</name>
    <name evidence="8" type="ORF">RBB81_12325</name>
</gene>
<feature type="active site" description="Nucleophile" evidence="5">
    <location>
        <position position="38"/>
    </location>
</feature>
<keyword evidence="3 5" id="KW-0819">tRNA processing</keyword>
<evidence type="ECO:0000256" key="1">
    <source>
        <dbReference type="ARBA" id="ARBA00000385"/>
    </source>
</evidence>
<dbReference type="NCBIfam" id="TIGR00431">
    <property type="entry name" value="TruB"/>
    <property type="match status" value="1"/>
</dbReference>
<proteinExistence type="inferred from homology"/>
<comment type="similarity">
    <text evidence="2 5">Belongs to the pseudouridine synthase TruB family. Type 1 subfamily.</text>
</comment>
<accession>A0AAU7YVD3</accession>
<evidence type="ECO:0000259" key="6">
    <source>
        <dbReference type="Pfam" id="PF01509"/>
    </source>
</evidence>
<dbReference type="Pfam" id="PF16198">
    <property type="entry name" value="TruB_C_2"/>
    <property type="match status" value="1"/>
</dbReference>
<evidence type="ECO:0000256" key="2">
    <source>
        <dbReference type="ARBA" id="ARBA00005642"/>
    </source>
</evidence>
<evidence type="ECO:0000313" key="8">
    <source>
        <dbReference type="EMBL" id="XCB20395.1"/>
    </source>
</evidence>
<name>A0AAU7YVD3_9BACT</name>